<gene>
    <name evidence="1" type="ORF">NQ176_g10621</name>
</gene>
<organism evidence="1 2">
    <name type="scientific">Zarea fungicola</name>
    <dbReference type="NCBI Taxonomy" id="93591"/>
    <lineage>
        <taxon>Eukaryota</taxon>
        <taxon>Fungi</taxon>
        <taxon>Dikarya</taxon>
        <taxon>Ascomycota</taxon>
        <taxon>Pezizomycotina</taxon>
        <taxon>Sordariomycetes</taxon>
        <taxon>Hypocreomycetidae</taxon>
        <taxon>Hypocreales</taxon>
        <taxon>Cordycipitaceae</taxon>
        <taxon>Zarea</taxon>
    </lineage>
</organism>
<dbReference type="EMBL" id="JANJQO010002990">
    <property type="protein sequence ID" value="KAJ2965430.1"/>
    <property type="molecule type" value="Genomic_DNA"/>
</dbReference>
<proteinExistence type="predicted"/>
<accession>A0ACC1MES7</accession>
<protein>
    <submittedName>
        <fullName evidence="1">Uncharacterized protein</fullName>
    </submittedName>
</protein>
<keyword evidence="2" id="KW-1185">Reference proteome</keyword>
<evidence type="ECO:0000313" key="2">
    <source>
        <dbReference type="Proteomes" id="UP001143910"/>
    </source>
</evidence>
<sequence>MQVAEGLLGEEALFYGGKDGHMVLRPLDRTGTSGEDGIILWYSEDAVNSPDIASHTRPVMEPRISQRPSLACRECQRKKKKCSKDIPCSRCIDLGLSCDRDVVYLRRNVTRHASEIKFLQSLQGTLQSTSSVDKALRQVKSRLEHLQSGRHLATSPSELGVEGSDDAAAARLDETSEASTLEPSPIITALEQVARGRSNGQCRHHYSQNCPCGNSTASVSTMQQPPISTVDLPGREVAQVLVDFHIKHMAWHHNCLHTPTFLQECKVFWDTGECDNPQWISLYCAVLAVSLFSLVNSPSHRELHPVASSFSQHTPSFLFDKMVDVLDASHFLQNLSLYSVQAIAISAEVAHSLGQSQLNTTLFNAAIGIAESLGLHKIPDDSVGVTSEIGRRVWLQLIIQDHFAISFVGSYKIHPLSYSSLPPSNADDDLVPMPDSVPTASTYNRTLLALARLMPELADGLGPLRDPTPVRDKYRHINAMDQKLRRCVQEFPAYLLQRDKQLEARIPWLGVARHSMAITVAEKVIMIHRPFIFYSFQSEHYSCTRRNCVSAAMTILQEQKALVANGHVSMWTHSAFATTAALILAFEVTCHPEDARCEAYTDAVQEALTLLARREYDVLAQRGIVLITAILSKSSMDQFSADLNMADESASFEEIMRRFTTEFAFGGLPNTNYPTPTLPLAGDYETNDLFLAELGEFGTWFQDTFYSTAFE</sequence>
<evidence type="ECO:0000313" key="1">
    <source>
        <dbReference type="EMBL" id="KAJ2965430.1"/>
    </source>
</evidence>
<reference evidence="1" key="1">
    <citation type="submission" date="2022-08" db="EMBL/GenBank/DDBJ databases">
        <title>Genome Sequence of Lecanicillium fungicola.</title>
        <authorList>
            <person name="Buettner E."/>
        </authorList>
    </citation>
    <scope>NUCLEOTIDE SEQUENCE</scope>
    <source>
        <strain evidence="1">Babe33</strain>
    </source>
</reference>
<dbReference type="Proteomes" id="UP001143910">
    <property type="component" value="Unassembled WGS sequence"/>
</dbReference>
<comment type="caution">
    <text evidence="1">The sequence shown here is derived from an EMBL/GenBank/DDBJ whole genome shotgun (WGS) entry which is preliminary data.</text>
</comment>
<name>A0ACC1MES7_9HYPO</name>